<name>A0AAW0YXT7_9TREE</name>
<comment type="caution">
    <text evidence="5">The sequence shown here is derived from an EMBL/GenBank/DDBJ whole genome shotgun (WGS) entry which is preliminary data.</text>
</comment>
<dbReference type="AlphaFoldDB" id="A0AAW0YXT7"/>
<feature type="domain" description="Nucleotide exchange factor Fes1" evidence="4">
    <location>
        <begin position="4"/>
        <end position="157"/>
    </location>
</feature>
<dbReference type="PANTHER" id="PTHR19316:SF18">
    <property type="entry name" value="HSP70-BINDING PROTEIN 1"/>
    <property type="match status" value="1"/>
</dbReference>
<dbReference type="Pfam" id="PF08609">
    <property type="entry name" value="Fes1"/>
    <property type="match status" value="1"/>
</dbReference>
<feature type="compositionally biased region" description="Polar residues" evidence="3">
    <location>
        <begin position="14"/>
        <end position="31"/>
    </location>
</feature>
<sequence>MPDLNELLRWSIANSQLQSTESTPSDQQLSLRFSPASSGGGSGTTGSSRSGGNSALHSSDGGLADVSPASTPGPATPVGGSTLPLPPGGELPGAGTSARRDDLTTEMLDLIMGKSDSIVMKEKMDFALDESHSVEDRVEALDDFEMLIELIDNANNMPILKLWDPLLSLLSSPHPEIVAHVCWIIGTAVQNNLKAQAALYIHNAFPQILSILYPSTGGSSSHPSSVRAKATYALSSSLKHWPLASSVLSADSSSGYNALKRGIVDSDPVVRRKMAFLLGTLVMQSGEVYEGEIPNEVRGLLEQKMKEVNGGRSETLVDGMKREGVFEILINALKEKKEEIDVEFEENAMRALTRAIEKDALSMNDKEELKSVWAGWDEQDREDRGLGGEDGIAISAMLGA</sequence>
<dbReference type="InterPro" id="IPR013918">
    <property type="entry name" value="Nucleotide_exch_fac_Fes1"/>
</dbReference>
<evidence type="ECO:0000259" key="4">
    <source>
        <dbReference type="Pfam" id="PF08609"/>
    </source>
</evidence>
<reference evidence="5 6" key="1">
    <citation type="journal article" date="2024" name="bioRxiv">
        <title>Comparative genomics of Cryptococcus and Kwoniella reveals pathogenesis evolution and contrasting karyotype dynamics via intercentromeric recombination or chromosome fusion.</title>
        <authorList>
            <person name="Coelho M.A."/>
            <person name="David-Palma M."/>
            <person name="Shea T."/>
            <person name="Bowers K."/>
            <person name="McGinley-Smith S."/>
            <person name="Mohammad A.W."/>
            <person name="Gnirke A."/>
            <person name="Yurkov A.M."/>
            <person name="Nowrousian M."/>
            <person name="Sun S."/>
            <person name="Cuomo C.A."/>
            <person name="Heitman J."/>
        </authorList>
    </citation>
    <scope>NUCLEOTIDE SEQUENCE [LARGE SCALE GENOMIC DNA]</scope>
    <source>
        <strain evidence="5 6">CBS 13917</strain>
    </source>
</reference>
<feature type="compositionally biased region" description="Low complexity" evidence="3">
    <location>
        <begin position="45"/>
        <end position="54"/>
    </location>
</feature>
<evidence type="ECO:0000313" key="5">
    <source>
        <dbReference type="EMBL" id="KAK8858620.1"/>
    </source>
</evidence>
<evidence type="ECO:0000256" key="2">
    <source>
        <dbReference type="ARBA" id="ARBA00022737"/>
    </source>
</evidence>
<dbReference type="KEGG" id="kne:92180107"/>
<dbReference type="InterPro" id="IPR016024">
    <property type="entry name" value="ARM-type_fold"/>
</dbReference>
<evidence type="ECO:0000313" key="6">
    <source>
        <dbReference type="Proteomes" id="UP001388673"/>
    </source>
</evidence>
<dbReference type="EMBL" id="JBCAWK010000005">
    <property type="protein sequence ID" value="KAK8858620.1"/>
    <property type="molecule type" value="Genomic_DNA"/>
</dbReference>
<keyword evidence="6" id="KW-1185">Reference proteome</keyword>
<dbReference type="GeneID" id="92180107"/>
<accession>A0AAW0YXT7</accession>
<gene>
    <name evidence="5" type="ORF">IAR55_002849</name>
</gene>
<dbReference type="PANTHER" id="PTHR19316">
    <property type="entry name" value="PROTEIN FOLDING REGULATOR"/>
    <property type="match status" value="1"/>
</dbReference>
<dbReference type="Proteomes" id="UP001388673">
    <property type="component" value="Unassembled WGS sequence"/>
</dbReference>
<dbReference type="SUPFAM" id="SSF48371">
    <property type="entry name" value="ARM repeat"/>
    <property type="match status" value="1"/>
</dbReference>
<proteinExistence type="inferred from homology"/>
<dbReference type="InterPro" id="IPR011989">
    <property type="entry name" value="ARM-like"/>
</dbReference>
<dbReference type="Gene3D" id="1.25.10.10">
    <property type="entry name" value="Leucine-rich Repeat Variant"/>
    <property type="match status" value="1"/>
</dbReference>
<dbReference type="GO" id="GO:0000774">
    <property type="term" value="F:adenyl-nucleotide exchange factor activity"/>
    <property type="evidence" value="ECO:0007669"/>
    <property type="project" value="TreeGrafter"/>
</dbReference>
<dbReference type="GO" id="GO:0005783">
    <property type="term" value="C:endoplasmic reticulum"/>
    <property type="evidence" value="ECO:0007669"/>
    <property type="project" value="TreeGrafter"/>
</dbReference>
<keyword evidence="2" id="KW-0677">Repeat</keyword>
<dbReference type="RefSeq" id="XP_066803461.1">
    <property type="nucleotide sequence ID" value="XM_066945960.1"/>
</dbReference>
<feature type="region of interest" description="Disordered" evidence="3">
    <location>
        <begin position="14"/>
        <end position="99"/>
    </location>
</feature>
<organism evidence="5 6">
    <name type="scientific">Kwoniella newhampshirensis</name>
    <dbReference type="NCBI Taxonomy" id="1651941"/>
    <lineage>
        <taxon>Eukaryota</taxon>
        <taxon>Fungi</taxon>
        <taxon>Dikarya</taxon>
        <taxon>Basidiomycota</taxon>
        <taxon>Agaricomycotina</taxon>
        <taxon>Tremellomycetes</taxon>
        <taxon>Tremellales</taxon>
        <taxon>Cryptococcaceae</taxon>
        <taxon>Kwoniella</taxon>
    </lineage>
</organism>
<protein>
    <recommendedName>
        <fullName evidence="4">Nucleotide exchange factor Fes1 domain-containing protein</fullName>
    </recommendedName>
</protein>
<evidence type="ECO:0000256" key="3">
    <source>
        <dbReference type="SAM" id="MobiDB-lite"/>
    </source>
</evidence>
<dbReference type="InterPro" id="IPR050693">
    <property type="entry name" value="Hsp70_NEF-Inhibitors"/>
</dbReference>
<evidence type="ECO:0000256" key="1">
    <source>
        <dbReference type="ARBA" id="ARBA00011045"/>
    </source>
</evidence>
<comment type="similarity">
    <text evidence="1">Belongs to the FES1 family.</text>
</comment>